<evidence type="ECO:0000256" key="9">
    <source>
        <dbReference type="ARBA" id="ARBA00023136"/>
    </source>
</evidence>
<gene>
    <name evidence="13" type="primary">SLC15A5</name>
</gene>
<reference evidence="13" key="2">
    <citation type="submission" date="2025-09" db="UniProtKB">
        <authorList>
            <consortium name="Ensembl"/>
        </authorList>
    </citation>
    <scope>IDENTIFICATION</scope>
</reference>
<dbReference type="GeneID" id="115518526"/>
<dbReference type="RefSeq" id="XP_030177922.1">
    <property type="nucleotide sequence ID" value="XM_030322062.1"/>
</dbReference>
<evidence type="ECO:0000256" key="8">
    <source>
        <dbReference type="ARBA" id="ARBA00022989"/>
    </source>
</evidence>
<sequence length="578" mass="65723">MSVTDFEITDEEISLNHRTEKEKTIRHIGYFSSSYSGKKIRVRICLFLVELCERFIFFEVVCNMIPFCTVKLGYLNYQAAILNLCFIGTSILTPVFVGWLADVRLRRNKLVYVCLCLHFLGTVLLSVVAFPLEDFYIGTHHMINNIPTKEQNRLFYMALLFICLGTGGMRAIICPPDAYSLQEYGSQKQMSFFNWFCWIMNLKATIVFLGISYIQHSGAWTLVLLIPSMSTLMAMITLHMMHCNLIHQPEKCYSLLTTFGVFVNALKTCCLQYCRLARDVTSWLDHAKKKNGGCYSELHVEDTKFFFTCLPLLIFQLLYRICIMQIPSGYYVQTMNSNLNLDGFLLPIAAMNVVSILPLLVLAPFMEYFSTCLFPSKRDGSFLLACIITGNLSAALSVMVAGFFEIHRKHFPPMEQPLSGKVLTVSSMPCFHLVLQYVLLGVAETLVNPAFSVIHRFVPSTIRGTCMNLLTLFNGFGCFMGALLVELVYLISEGNWFPNTLNKGNLESFFFFLASLTLLNVLGFWSVSQRYCNLNHFNAQNISGSNLEETLLLHEKSQKFYGSTQEFSSSIDLWETAL</sequence>
<comment type="subcellular location">
    <subcellularLocation>
        <location evidence="1">Membrane</location>
        <topology evidence="1">Multi-pass membrane protein</topology>
    </subcellularLocation>
</comment>
<feature type="transmembrane region" description="Helical" evidence="12">
    <location>
        <begin position="154"/>
        <end position="173"/>
    </location>
</feature>
<accession>A0A667HS92</accession>
<comment type="similarity">
    <text evidence="2">Belongs to the major facilitator superfamily. Proton-dependent oligopeptide transporter (POT/PTR) (TC 2.A.17) family.</text>
</comment>
<dbReference type="SUPFAM" id="SSF103473">
    <property type="entry name" value="MFS general substrate transporter"/>
    <property type="match status" value="1"/>
</dbReference>
<keyword evidence="4 12" id="KW-0812">Transmembrane</keyword>
<dbReference type="Pfam" id="PF00854">
    <property type="entry name" value="PTR2"/>
    <property type="match status" value="1"/>
</dbReference>
<keyword evidence="3" id="KW-0813">Transport</keyword>
<dbReference type="Ensembl" id="ENSLCNT00005015626.1">
    <property type="protein sequence ID" value="ENSLCNP00005013975.1"/>
    <property type="gene ID" value="ENSLCNG00005009164.1"/>
</dbReference>
<organism evidence="13 14">
    <name type="scientific">Lynx canadensis</name>
    <name type="common">Canada lynx</name>
    <name type="synonym">Felis canadensis</name>
    <dbReference type="NCBI Taxonomy" id="61383"/>
    <lineage>
        <taxon>Eukaryota</taxon>
        <taxon>Metazoa</taxon>
        <taxon>Chordata</taxon>
        <taxon>Craniata</taxon>
        <taxon>Vertebrata</taxon>
        <taxon>Euteleostomi</taxon>
        <taxon>Mammalia</taxon>
        <taxon>Eutheria</taxon>
        <taxon>Laurasiatheria</taxon>
        <taxon>Carnivora</taxon>
        <taxon>Feliformia</taxon>
        <taxon>Felidae</taxon>
        <taxon>Felinae</taxon>
        <taxon>Lynx</taxon>
    </lineage>
</organism>
<dbReference type="InterPro" id="IPR000109">
    <property type="entry name" value="POT_fam"/>
</dbReference>
<feature type="transmembrane region" description="Helical" evidence="12">
    <location>
        <begin position="305"/>
        <end position="326"/>
    </location>
</feature>
<evidence type="ECO:0000256" key="5">
    <source>
        <dbReference type="ARBA" id="ARBA00022847"/>
    </source>
</evidence>
<proteinExistence type="inferred from homology"/>
<feature type="transmembrane region" description="Helical" evidence="12">
    <location>
        <begin position="220"/>
        <end position="241"/>
    </location>
</feature>
<feature type="transmembrane region" description="Helical" evidence="12">
    <location>
        <begin position="110"/>
        <end position="132"/>
    </location>
</feature>
<evidence type="ECO:0000256" key="6">
    <source>
        <dbReference type="ARBA" id="ARBA00022856"/>
    </source>
</evidence>
<dbReference type="GO" id="GO:0015833">
    <property type="term" value="P:peptide transport"/>
    <property type="evidence" value="ECO:0007669"/>
    <property type="project" value="UniProtKB-KW"/>
</dbReference>
<feature type="transmembrane region" description="Helical" evidence="12">
    <location>
        <begin position="434"/>
        <end position="454"/>
    </location>
</feature>
<evidence type="ECO:0000313" key="14">
    <source>
        <dbReference type="Proteomes" id="UP000472241"/>
    </source>
</evidence>
<evidence type="ECO:0000256" key="11">
    <source>
        <dbReference type="ARBA" id="ARBA00070839"/>
    </source>
</evidence>
<keyword evidence="7" id="KW-0653">Protein transport</keyword>
<feature type="transmembrane region" description="Helical" evidence="12">
    <location>
        <begin position="193"/>
        <end position="214"/>
    </location>
</feature>
<name>A0A667HS92_LYNCA</name>
<evidence type="ECO:0000256" key="3">
    <source>
        <dbReference type="ARBA" id="ARBA00022448"/>
    </source>
</evidence>
<keyword evidence="14" id="KW-1185">Reference proteome</keyword>
<evidence type="ECO:0000256" key="2">
    <source>
        <dbReference type="ARBA" id="ARBA00005982"/>
    </source>
</evidence>
<evidence type="ECO:0000256" key="7">
    <source>
        <dbReference type="ARBA" id="ARBA00022927"/>
    </source>
</evidence>
<dbReference type="GO" id="GO:0015293">
    <property type="term" value="F:symporter activity"/>
    <property type="evidence" value="ECO:0007669"/>
    <property type="project" value="UniProtKB-KW"/>
</dbReference>
<evidence type="ECO:0000256" key="10">
    <source>
        <dbReference type="ARBA" id="ARBA00058436"/>
    </source>
</evidence>
<dbReference type="AlphaFoldDB" id="A0A667HS92"/>
<evidence type="ECO:0000256" key="1">
    <source>
        <dbReference type="ARBA" id="ARBA00004141"/>
    </source>
</evidence>
<dbReference type="CTD" id="729025"/>
<evidence type="ECO:0000256" key="12">
    <source>
        <dbReference type="SAM" id="Phobius"/>
    </source>
</evidence>
<keyword evidence="9 12" id="KW-0472">Membrane</keyword>
<feature type="transmembrane region" description="Helical" evidence="12">
    <location>
        <begin position="381"/>
        <end position="404"/>
    </location>
</feature>
<feature type="transmembrane region" description="Helical" evidence="12">
    <location>
        <begin position="509"/>
        <end position="527"/>
    </location>
</feature>
<keyword evidence="5" id="KW-0769">Symport</keyword>
<evidence type="ECO:0000256" key="4">
    <source>
        <dbReference type="ARBA" id="ARBA00022692"/>
    </source>
</evidence>
<keyword evidence="6" id="KW-0571">Peptide transport</keyword>
<keyword evidence="8 12" id="KW-1133">Transmembrane helix</keyword>
<dbReference type="FunFam" id="1.20.1250.20:FF:000316">
    <property type="entry name" value="Solute carrier family 15, member 5"/>
    <property type="match status" value="1"/>
</dbReference>
<dbReference type="PANTHER" id="PTHR11654">
    <property type="entry name" value="OLIGOPEPTIDE TRANSPORTER-RELATED"/>
    <property type="match status" value="1"/>
</dbReference>
<dbReference type="GO" id="GO:0015031">
    <property type="term" value="P:protein transport"/>
    <property type="evidence" value="ECO:0007669"/>
    <property type="project" value="UniProtKB-KW"/>
</dbReference>
<dbReference type="Proteomes" id="UP000472241">
    <property type="component" value="Unplaced"/>
</dbReference>
<reference evidence="13" key="1">
    <citation type="submission" date="2025-08" db="UniProtKB">
        <authorList>
            <consortium name="Ensembl"/>
        </authorList>
    </citation>
    <scope>IDENTIFICATION</scope>
</reference>
<feature type="transmembrane region" description="Helical" evidence="12">
    <location>
        <begin position="346"/>
        <end position="369"/>
    </location>
</feature>
<feature type="transmembrane region" description="Helical" evidence="12">
    <location>
        <begin position="79"/>
        <end position="101"/>
    </location>
</feature>
<feature type="transmembrane region" description="Helical" evidence="12">
    <location>
        <begin position="466"/>
        <end position="489"/>
    </location>
</feature>
<protein>
    <recommendedName>
        <fullName evidence="11">Solute carrier family 15 member 5</fullName>
    </recommendedName>
</protein>
<dbReference type="GO" id="GO:0016020">
    <property type="term" value="C:membrane"/>
    <property type="evidence" value="ECO:0007669"/>
    <property type="project" value="UniProtKB-SubCell"/>
</dbReference>
<evidence type="ECO:0000313" key="13">
    <source>
        <dbReference type="Ensembl" id="ENSLCNP00005013975.1"/>
    </source>
</evidence>
<dbReference type="Gene3D" id="1.20.1250.20">
    <property type="entry name" value="MFS general substrate transporter like domains"/>
    <property type="match status" value="1"/>
</dbReference>
<comment type="function">
    <text evidence="10">Proton oligopeptide cotransporter.</text>
</comment>
<dbReference type="InterPro" id="IPR036259">
    <property type="entry name" value="MFS_trans_sf"/>
</dbReference>